<keyword evidence="5" id="KW-1185">Reference proteome</keyword>
<protein>
    <recommendedName>
        <fullName evidence="6">DUF11 domain-containing protein</fullName>
    </recommendedName>
</protein>
<dbReference type="EMBL" id="JBEZFP010000013">
    <property type="protein sequence ID" value="MEU8133375.1"/>
    <property type="molecule type" value="Genomic_DNA"/>
</dbReference>
<evidence type="ECO:0000313" key="5">
    <source>
        <dbReference type="Proteomes" id="UP001551482"/>
    </source>
</evidence>
<dbReference type="Proteomes" id="UP001551482">
    <property type="component" value="Unassembled WGS sequence"/>
</dbReference>
<sequence length="496" mass="51892">MRGRKLGVAAISGLLVLGSTGIADAAPATLGSGASADLPRAAAETNADSALTIGAGKPKTKKGKVYATLTYKFSNKGPTATATGDLKTSALEGVAFDKVPKGCSKESNSAICPLKPLKKGATKKLEFTVVLTGTHHKVDAIALGGQDPDIRNKTVAFAWDTPKPAPKPKPSSKPSGSSSSKPSKPAKCPATRIEWSSDGGRTWKRSGLLNGFHPKLNVRLADKVEDRCKYTVSYASYSAEGPTWKTSGKQSYLGKHTVTLTGKKPTAVLDISKFLPRCYGQVDLYGSGEKFDGKRLPHYPDKKYPTRMIAGWNGGKACTTPPSSSPPPSSQSASPSPSKSPSKSPSPSASTPTQPSTRPPSTTPGTTAPVTTPPPTSTTPTPTPTPTETPTTTPPPPVDTPEPPDDQAPVPDTPENPPSADDQRDVTEPPYVEGSLPRTGASRVPYMIAFAVFSLLLGILAVAWSRWGPRGAFSSQPRPAPAGGPWGHSRRDPRGY</sequence>
<keyword evidence="2" id="KW-0812">Transmembrane</keyword>
<feature type="chain" id="PRO_5046671712" description="DUF11 domain-containing protein" evidence="3">
    <location>
        <begin position="26"/>
        <end position="496"/>
    </location>
</feature>
<feature type="compositionally biased region" description="Low complexity" evidence="1">
    <location>
        <begin position="330"/>
        <end position="356"/>
    </location>
</feature>
<evidence type="ECO:0000256" key="2">
    <source>
        <dbReference type="SAM" id="Phobius"/>
    </source>
</evidence>
<evidence type="ECO:0008006" key="6">
    <source>
        <dbReference type="Google" id="ProtNLM"/>
    </source>
</evidence>
<feature type="compositionally biased region" description="Pro residues" evidence="1">
    <location>
        <begin position="371"/>
        <end position="401"/>
    </location>
</feature>
<comment type="caution">
    <text evidence="4">The sequence shown here is derived from an EMBL/GenBank/DDBJ whole genome shotgun (WGS) entry which is preliminary data.</text>
</comment>
<keyword evidence="3" id="KW-0732">Signal</keyword>
<gene>
    <name evidence="4" type="ORF">AB0C36_07695</name>
</gene>
<name>A0ABV3DC93_9ACTN</name>
<feature type="region of interest" description="Disordered" evidence="1">
    <location>
        <begin position="157"/>
        <end position="198"/>
    </location>
</feature>
<organism evidence="4 5">
    <name type="scientific">Streptodolium elevatio</name>
    <dbReference type="NCBI Taxonomy" id="3157996"/>
    <lineage>
        <taxon>Bacteria</taxon>
        <taxon>Bacillati</taxon>
        <taxon>Actinomycetota</taxon>
        <taxon>Actinomycetes</taxon>
        <taxon>Kitasatosporales</taxon>
        <taxon>Streptomycetaceae</taxon>
        <taxon>Streptodolium</taxon>
    </lineage>
</organism>
<evidence type="ECO:0000256" key="1">
    <source>
        <dbReference type="SAM" id="MobiDB-lite"/>
    </source>
</evidence>
<evidence type="ECO:0000313" key="4">
    <source>
        <dbReference type="EMBL" id="MEU8133375.1"/>
    </source>
</evidence>
<reference evidence="4 5" key="1">
    <citation type="submission" date="2024-06" db="EMBL/GenBank/DDBJ databases">
        <title>The Natural Products Discovery Center: Release of the First 8490 Sequenced Strains for Exploring Actinobacteria Biosynthetic Diversity.</title>
        <authorList>
            <person name="Kalkreuter E."/>
            <person name="Kautsar S.A."/>
            <person name="Yang D."/>
            <person name="Bader C.D."/>
            <person name="Teijaro C.N."/>
            <person name="Fluegel L."/>
            <person name="Davis C.M."/>
            <person name="Simpson J.R."/>
            <person name="Lauterbach L."/>
            <person name="Steele A.D."/>
            <person name="Gui C."/>
            <person name="Meng S."/>
            <person name="Li G."/>
            <person name="Viehrig K."/>
            <person name="Ye F."/>
            <person name="Su P."/>
            <person name="Kiefer A.F."/>
            <person name="Nichols A."/>
            <person name="Cepeda A.J."/>
            <person name="Yan W."/>
            <person name="Fan B."/>
            <person name="Jiang Y."/>
            <person name="Adhikari A."/>
            <person name="Zheng C.-J."/>
            <person name="Schuster L."/>
            <person name="Cowan T.M."/>
            <person name="Smanski M.J."/>
            <person name="Chevrette M.G."/>
            <person name="De Carvalho L.P.S."/>
            <person name="Shen B."/>
        </authorList>
    </citation>
    <scope>NUCLEOTIDE SEQUENCE [LARGE SCALE GENOMIC DNA]</scope>
    <source>
        <strain evidence="4 5">NPDC048946</strain>
    </source>
</reference>
<accession>A0ABV3DC93</accession>
<feature type="compositionally biased region" description="Low complexity" evidence="1">
    <location>
        <begin position="172"/>
        <end position="187"/>
    </location>
</feature>
<feature type="region of interest" description="Disordered" evidence="1">
    <location>
        <begin position="310"/>
        <end position="439"/>
    </location>
</feature>
<feature type="transmembrane region" description="Helical" evidence="2">
    <location>
        <begin position="444"/>
        <end position="464"/>
    </location>
</feature>
<evidence type="ECO:0000256" key="3">
    <source>
        <dbReference type="SAM" id="SignalP"/>
    </source>
</evidence>
<keyword evidence="2" id="KW-1133">Transmembrane helix</keyword>
<proteinExistence type="predicted"/>
<feature type="region of interest" description="Disordered" evidence="1">
    <location>
        <begin position="470"/>
        <end position="496"/>
    </location>
</feature>
<keyword evidence="2" id="KW-0472">Membrane</keyword>
<feature type="signal peptide" evidence="3">
    <location>
        <begin position="1"/>
        <end position="25"/>
    </location>
</feature>
<dbReference type="RefSeq" id="WP_358350740.1">
    <property type="nucleotide sequence ID" value="NZ_JBEZFP010000013.1"/>
</dbReference>